<proteinExistence type="inferred from homology"/>
<dbReference type="InterPro" id="IPR036291">
    <property type="entry name" value="NAD(P)-bd_dom_sf"/>
</dbReference>
<sequence length="298" mass="33055">MNILITGGTGFIGEELRTMLLKQGHNLVIVSRSPKKYEDEAAKNQRFIGWDDDLATEMNEIDGVINLAGENLFGQRWTDEVKTRIMDSRVQSTQQLVDAMREADQKPDVFVSASASGIYGNRGDDILDEEEAHGSDFLADVCEAWEAESQKATEFGVRVVNPRIGIVLEKGGGALGKMIPPFQFLVGGPIGSGKQYMSWIHRSDLCKALTFPLVNEEFTGAYNLCSPNPVTMNEFAETLGNVMNRPSIFRVPKFALDIVLGEAAKPVTDSIRMQPKKLQVADFEFHFEYLEEALADIV</sequence>
<dbReference type="SUPFAM" id="SSF51735">
    <property type="entry name" value="NAD(P)-binding Rossmann-fold domains"/>
    <property type="match status" value="1"/>
</dbReference>
<dbReference type="InterPro" id="IPR001509">
    <property type="entry name" value="Epimerase_deHydtase"/>
</dbReference>
<organism evidence="4 5">
    <name type="scientific">Gracilimonas sediminicola</name>
    <dbReference type="NCBI Taxonomy" id="2952158"/>
    <lineage>
        <taxon>Bacteria</taxon>
        <taxon>Pseudomonadati</taxon>
        <taxon>Balneolota</taxon>
        <taxon>Balneolia</taxon>
        <taxon>Balneolales</taxon>
        <taxon>Balneolaceae</taxon>
        <taxon>Gracilimonas</taxon>
    </lineage>
</organism>
<dbReference type="Pfam" id="PF08338">
    <property type="entry name" value="DUF1731"/>
    <property type="match status" value="1"/>
</dbReference>
<protein>
    <submittedName>
        <fullName evidence="4">TIGR01777 family oxidoreductase</fullName>
    </submittedName>
</protein>
<dbReference type="Gene3D" id="3.40.50.720">
    <property type="entry name" value="NAD(P)-binding Rossmann-like Domain"/>
    <property type="match status" value="1"/>
</dbReference>
<evidence type="ECO:0000259" key="3">
    <source>
        <dbReference type="Pfam" id="PF08338"/>
    </source>
</evidence>
<evidence type="ECO:0000313" key="4">
    <source>
        <dbReference type="EMBL" id="MCP9290850.1"/>
    </source>
</evidence>
<comment type="caution">
    <text evidence="4">The sequence shown here is derived from an EMBL/GenBank/DDBJ whole genome shotgun (WGS) entry which is preliminary data.</text>
</comment>
<evidence type="ECO:0000259" key="2">
    <source>
        <dbReference type="Pfam" id="PF01370"/>
    </source>
</evidence>
<dbReference type="Proteomes" id="UP001139125">
    <property type="component" value="Unassembled WGS sequence"/>
</dbReference>
<dbReference type="Pfam" id="PF01370">
    <property type="entry name" value="Epimerase"/>
    <property type="match status" value="1"/>
</dbReference>
<comment type="similarity">
    <text evidence="1">Belongs to the NAD(P)-dependent epimerase/dehydratase family. SDR39U1 subfamily.</text>
</comment>
<reference evidence="4" key="1">
    <citation type="submission" date="2022-06" db="EMBL/GenBank/DDBJ databases">
        <title>Gracilimonas sp. CAU 1638 isolated from sea sediment.</title>
        <authorList>
            <person name="Kim W."/>
        </authorList>
    </citation>
    <scope>NUCLEOTIDE SEQUENCE</scope>
    <source>
        <strain evidence="4">CAU 1638</strain>
    </source>
</reference>
<evidence type="ECO:0000313" key="5">
    <source>
        <dbReference type="Proteomes" id="UP001139125"/>
    </source>
</evidence>
<gene>
    <name evidence="4" type="ORF">NM125_04525</name>
</gene>
<feature type="domain" description="NAD-dependent epimerase/dehydratase" evidence="2">
    <location>
        <begin position="3"/>
        <end position="224"/>
    </location>
</feature>
<dbReference type="InterPro" id="IPR013549">
    <property type="entry name" value="DUF1731"/>
</dbReference>
<accession>A0A9X2L215</accession>
<evidence type="ECO:0000256" key="1">
    <source>
        <dbReference type="ARBA" id="ARBA00009353"/>
    </source>
</evidence>
<dbReference type="PANTHER" id="PTHR11092">
    <property type="entry name" value="SUGAR NUCLEOTIDE EPIMERASE RELATED"/>
    <property type="match status" value="1"/>
</dbReference>
<dbReference type="AlphaFoldDB" id="A0A9X2L215"/>
<feature type="domain" description="DUF1731" evidence="3">
    <location>
        <begin position="251"/>
        <end position="297"/>
    </location>
</feature>
<dbReference type="RefSeq" id="WP_255133293.1">
    <property type="nucleotide sequence ID" value="NZ_JANDBC010000001.1"/>
</dbReference>
<dbReference type="NCBIfam" id="TIGR01777">
    <property type="entry name" value="yfcH"/>
    <property type="match status" value="1"/>
</dbReference>
<dbReference type="EMBL" id="JANDBC010000001">
    <property type="protein sequence ID" value="MCP9290850.1"/>
    <property type="molecule type" value="Genomic_DNA"/>
</dbReference>
<keyword evidence="5" id="KW-1185">Reference proteome</keyword>
<dbReference type="InterPro" id="IPR010099">
    <property type="entry name" value="SDR39U1"/>
</dbReference>
<dbReference type="PANTHER" id="PTHR11092:SF0">
    <property type="entry name" value="EPIMERASE FAMILY PROTEIN SDR39U1"/>
    <property type="match status" value="1"/>
</dbReference>
<name>A0A9X2L215_9BACT</name>
<dbReference type="CDD" id="cd05242">
    <property type="entry name" value="SDR_a8"/>
    <property type="match status" value="1"/>
</dbReference>